<dbReference type="GeneID" id="24787950"/>
<evidence type="ECO:0000313" key="3">
    <source>
        <dbReference type="Proteomes" id="UP000033066"/>
    </source>
</evidence>
<dbReference type="OrthoDB" id="131556at2157"/>
<gene>
    <name evidence="2" type="ORF">MSBR3_0485</name>
</gene>
<dbReference type="KEGG" id="mbak:MSBR3_0485"/>
<dbReference type="HOGENOM" id="CLU_2629690_0_0_2"/>
<organism evidence="2 3">
    <name type="scientific">Methanosarcina barkeri 3</name>
    <dbReference type="NCBI Taxonomy" id="1434107"/>
    <lineage>
        <taxon>Archaea</taxon>
        <taxon>Methanobacteriati</taxon>
        <taxon>Methanobacteriota</taxon>
        <taxon>Stenosarchaea group</taxon>
        <taxon>Methanomicrobia</taxon>
        <taxon>Methanosarcinales</taxon>
        <taxon>Methanosarcinaceae</taxon>
        <taxon>Methanosarcina</taxon>
    </lineage>
</organism>
<keyword evidence="1" id="KW-1133">Transmembrane helix</keyword>
<dbReference type="RefSeq" id="WP_048106286.1">
    <property type="nucleotide sequence ID" value="NZ_CP009517.1"/>
</dbReference>
<keyword evidence="3" id="KW-1185">Reference proteome</keyword>
<dbReference type="PATRIC" id="fig|1434107.4.peg.644"/>
<name>A0A0E3SKK1_METBA</name>
<dbReference type="Proteomes" id="UP000033066">
    <property type="component" value="Chromosome"/>
</dbReference>
<protein>
    <submittedName>
        <fullName evidence="2">Uncharacterized protein</fullName>
    </submittedName>
</protein>
<keyword evidence="1" id="KW-0472">Membrane</keyword>
<accession>A0A0E3SKK1</accession>
<reference evidence="2" key="1">
    <citation type="submission" date="2014-07" db="EMBL/GenBank/DDBJ databases">
        <title>Methanogenic archaea and the global carbon cycle.</title>
        <authorList>
            <person name="Henriksen J.R."/>
            <person name="Luke J."/>
            <person name="Reinhart S."/>
            <person name="Benedict M.N."/>
            <person name="Youngblut N.D."/>
            <person name="Metcalf M.E."/>
            <person name="Whitaker R.J."/>
            <person name="Metcalf W.W."/>
        </authorList>
    </citation>
    <scope>NUCLEOTIDE SEQUENCE [LARGE SCALE GENOMIC DNA]</scope>
    <source>
        <strain evidence="2">3</strain>
    </source>
</reference>
<sequence length="77" mass="8501">MVCPVCVVGGLGFILSRILGFPDVFVAFVVGMLATSMAYWVNHIMGKKWGKRKGQLVVLNILLGITFLYSLKLIGLW</sequence>
<proteinExistence type="predicted"/>
<feature type="transmembrane region" description="Helical" evidence="1">
    <location>
        <begin position="54"/>
        <end position="71"/>
    </location>
</feature>
<evidence type="ECO:0000256" key="1">
    <source>
        <dbReference type="SAM" id="Phobius"/>
    </source>
</evidence>
<keyword evidence="1" id="KW-0812">Transmembrane</keyword>
<dbReference type="AlphaFoldDB" id="A0A0E3SKK1"/>
<dbReference type="EMBL" id="CP009517">
    <property type="protein sequence ID" value="AKB81063.1"/>
    <property type="molecule type" value="Genomic_DNA"/>
</dbReference>
<feature type="transmembrane region" description="Helical" evidence="1">
    <location>
        <begin position="24"/>
        <end position="42"/>
    </location>
</feature>
<evidence type="ECO:0000313" key="2">
    <source>
        <dbReference type="EMBL" id="AKB81063.1"/>
    </source>
</evidence>